<evidence type="ECO:0000313" key="1">
    <source>
        <dbReference type="EMBL" id="VAX12334.1"/>
    </source>
</evidence>
<protein>
    <submittedName>
        <fullName evidence="1">Uncharacterized protein</fullName>
    </submittedName>
</protein>
<sequence length="402" mass="45002">MNEFDIDSQYRTLSPSQILSWIEDDAQVMRLRADRDVIPGGYMAAAIPVLVDWQTSDLHGKSASIVLRHVNYGGNPFDKYTILHSVRVPLDGLESAELTLVPFGEGGRLGPLQHVQLRFVFEAGKEPLLMNLAGAETGTDPHIPDLVFGWVSWQRPDVGWELRKGMDDDAQIYWLSLRAFAGSQIFLEDALEGRDWFSYPLRLPGGKTGLIELFKTTVTLGDGAARDTLARMLAGGEEAWLKHTPACNDAEQNIHRQWDVLLKHIRASDPQSLAPVHLPPEQDTYQPLVRSCATMARYTVLLTVKRLIASGQDDGVVLDKLPEPLLGTTEVWMKEFAHTGLSGTFLLAPLAMRYVMRHLESVPPDMPYEFDAAGLLQQRDGKRYRIHYSHKGMTPYGPAFFP</sequence>
<gene>
    <name evidence="1" type="ORF">MNBD_GAMMA24-1200</name>
</gene>
<dbReference type="EMBL" id="UOFZ01000034">
    <property type="protein sequence ID" value="VAX12334.1"/>
    <property type="molecule type" value="Genomic_DNA"/>
</dbReference>
<organism evidence="1">
    <name type="scientific">hydrothermal vent metagenome</name>
    <dbReference type="NCBI Taxonomy" id="652676"/>
    <lineage>
        <taxon>unclassified sequences</taxon>
        <taxon>metagenomes</taxon>
        <taxon>ecological metagenomes</taxon>
    </lineage>
</organism>
<accession>A0A3B1BKK9</accession>
<name>A0A3B1BKK9_9ZZZZ</name>
<proteinExistence type="predicted"/>
<reference evidence="1" key="1">
    <citation type="submission" date="2018-06" db="EMBL/GenBank/DDBJ databases">
        <authorList>
            <person name="Zhirakovskaya E."/>
        </authorList>
    </citation>
    <scope>NUCLEOTIDE SEQUENCE</scope>
</reference>
<dbReference type="AlphaFoldDB" id="A0A3B1BKK9"/>